<dbReference type="NCBIfam" id="TIGR01398">
    <property type="entry name" value="FlhA"/>
    <property type="match status" value="1"/>
</dbReference>
<feature type="transmembrane region" description="Helical" evidence="7">
    <location>
        <begin position="42"/>
        <end position="61"/>
    </location>
</feature>
<evidence type="ECO:0000256" key="1">
    <source>
        <dbReference type="ARBA" id="ARBA00004651"/>
    </source>
</evidence>
<dbReference type="Pfam" id="PF00771">
    <property type="entry name" value="FHIPEP"/>
    <property type="match status" value="1"/>
</dbReference>
<dbReference type="InterPro" id="IPR042196">
    <property type="entry name" value="FHIPEP_4"/>
</dbReference>
<dbReference type="InterPro" id="IPR042194">
    <property type="entry name" value="FHIPEP_1"/>
</dbReference>
<keyword evidence="7" id="KW-1005">Bacterial flagellum biogenesis</keyword>
<name>A0A2K8MLJ7_9SPHN</name>
<dbReference type="InterPro" id="IPR025505">
    <property type="entry name" value="FHIPEP_CS"/>
</dbReference>
<gene>
    <name evidence="7 8" type="primary">flhA</name>
    <name evidence="8" type="ORF">CVN68_08865</name>
</gene>
<protein>
    <recommendedName>
        <fullName evidence="7">Flagellar biosynthesis protein FlhA</fullName>
    </recommendedName>
</protein>
<feature type="transmembrane region" description="Helical" evidence="7">
    <location>
        <begin position="73"/>
        <end position="93"/>
    </location>
</feature>
<accession>A0A2K8MLJ7</accession>
<keyword evidence="8" id="KW-0969">Cilium</keyword>
<proteinExistence type="inferred from homology"/>
<feature type="transmembrane region" description="Helical" evidence="7">
    <location>
        <begin position="113"/>
        <end position="136"/>
    </location>
</feature>
<dbReference type="InterPro" id="IPR042193">
    <property type="entry name" value="FHIPEP_3"/>
</dbReference>
<dbReference type="Gene3D" id="3.40.50.12790">
    <property type="entry name" value="FHIPEP family, domain 4"/>
    <property type="match status" value="1"/>
</dbReference>
<dbReference type="PRINTS" id="PR00949">
    <property type="entry name" value="TYPE3IMAPROT"/>
</dbReference>
<keyword evidence="8" id="KW-0966">Cell projection</keyword>
<evidence type="ECO:0000256" key="5">
    <source>
        <dbReference type="ARBA" id="ARBA00022989"/>
    </source>
</evidence>
<dbReference type="GO" id="GO:0044780">
    <property type="term" value="P:bacterial-type flagellum assembly"/>
    <property type="evidence" value="ECO:0007669"/>
    <property type="project" value="InterPro"/>
</dbReference>
<dbReference type="AlphaFoldDB" id="A0A2K8MLJ7"/>
<keyword evidence="5 7" id="KW-1133">Transmembrane helix</keyword>
<keyword evidence="7" id="KW-0813">Transport</keyword>
<keyword evidence="6 7" id="KW-0472">Membrane</keyword>
<keyword evidence="7" id="KW-0653">Protein transport</keyword>
<dbReference type="Gene3D" id="1.10.8.540">
    <property type="entry name" value="FHIPEP family, domain 3"/>
    <property type="match status" value="1"/>
</dbReference>
<comment type="subcellular location">
    <subcellularLocation>
        <location evidence="1 7">Cell membrane</location>
        <topology evidence="1 7">Multi-pass membrane protein</topology>
    </subcellularLocation>
</comment>
<comment type="similarity">
    <text evidence="2 7">Belongs to the FHIPEP (flagella/HR/invasion proteins export pore) family.</text>
</comment>
<keyword evidence="3 7" id="KW-1003">Cell membrane</keyword>
<evidence type="ECO:0000313" key="8">
    <source>
        <dbReference type="EMBL" id="ATY32071.1"/>
    </source>
</evidence>
<dbReference type="PROSITE" id="PS00994">
    <property type="entry name" value="FHIPEP"/>
    <property type="match status" value="1"/>
</dbReference>
<reference evidence="8 9" key="1">
    <citation type="submission" date="2017-11" db="EMBL/GenBank/DDBJ databases">
        <title>Complete genome sequence of Sphingomonas sp. Strain Cra20, a psychrotolerant potential plant growth promoting rhizobacteria.</title>
        <authorList>
            <person name="Luo Y."/>
        </authorList>
    </citation>
    <scope>NUCLEOTIDE SEQUENCE [LARGE SCALE GENOMIC DNA]</scope>
    <source>
        <strain evidence="8 9">Cra20</strain>
    </source>
</reference>
<evidence type="ECO:0000256" key="6">
    <source>
        <dbReference type="ARBA" id="ARBA00023136"/>
    </source>
</evidence>
<dbReference type="Proteomes" id="UP000229081">
    <property type="component" value="Chromosome"/>
</dbReference>
<keyword evidence="7" id="KW-1006">Bacterial flagellum protein export</keyword>
<keyword evidence="8" id="KW-0282">Flagellum</keyword>
<feature type="transmembrane region" description="Helical" evidence="7">
    <location>
        <begin position="247"/>
        <end position="264"/>
    </location>
</feature>
<feature type="transmembrane region" description="Helical" evidence="7">
    <location>
        <begin position="18"/>
        <end position="36"/>
    </location>
</feature>
<feature type="transmembrane region" description="Helical" evidence="7">
    <location>
        <begin position="284"/>
        <end position="300"/>
    </location>
</feature>
<dbReference type="PANTHER" id="PTHR30161:SF1">
    <property type="entry name" value="FLAGELLAR BIOSYNTHESIS PROTEIN FLHA-RELATED"/>
    <property type="match status" value="1"/>
</dbReference>
<dbReference type="PIRSF" id="PIRSF005419">
    <property type="entry name" value="FlhA"/>
    <property type="match status" value="1"/>
</dbReference>
<evidence type="ECO:0000256" key="4">
    <source>
        <dbReference type="ARBA" id="ARBA00022692"/>
    </source>
</evidence>
<dbReference type="Gene3D" id="3.40.30.60">
    <property type="entry name" value="FHIPEP family, domain 1"/>
    <property type="match status" value="1"/>
</dbReference>
<keyword evidence="9" id="KW-1185">Reference proteome</keyword>
<dbReference type="PANTHER" id="PTHR30161">
    <property type="entry name" value="FLAGELLAR EXPORT PROTEIN, MEMBRANE FLHA SUBUNIT-RELATED"/>
    <property type="match status" value="1"/>
</dbReference>
<evidence type="ECO:0000256" key="3">
    <source>
        <dbReference type="ARBA" id="ARBA00022475"/>
    </source>
</evidence>
<evidence type="ECO:0000256" key="2">
    <source>
        <dbReference type="ARBA" id="ARBA00008835"/>
    </source>
</evidence>
<dbReference type="RefSeq" id="WP_100281880.1">
    <property type="nucleotide sequence ID" value="NZ_CP024923.1"/>
</dbReference>
<dbReference type="GO" id="GO:0009306">
    <property type="term" value="P:protein secretion"/>
    <property type="evidence" value="ECO:0007669"/>
    <property type="project" value="InterPro"/>
</dbReference>
<keyword evidence="4 7" id="KW-0812">Transmembrane</keyword>
<dbReference type="GO" id="GO:0005886">
    <property type="term" value="C:plasma membrane"/>
    <property type="evidence" value="ECO:0007669"/>
    <property type="project" value="UniProtKB-SubCell"/>
</dbReference>
<evidence type="ECO:0000313" key="9">
    <source>
        <dbReference type="Proteomes" id="UP000229081"/>
    </source>
</evidence>
<dbReference type="KEGG" id="sphc:CVN68_08865"/>
<feature type="transmembrane region" description="Helical" evidence="7">
    <location>
        <begin position="206"/>
        <end position="227"/>
    </location>
</feature>
<dbReference type="InterPro" id="IPR001712">
    <property type="entry name" value="T3SS_FHIPEP"/>
</dbReference>
<dbReference type="OrthoDB" id="9759185at2"/>
<sequence>MPPAVLNILNRLGLNRDLALAASVIAIIGMLILPMPGWLLDLGLALSITIAVMILMTSLFIEKPLELSAFPTILLIATMFRLGLNLASTRLILTHGHEGHGAAGGVIGAFGEFLMGGEVIIGLTIFMILIVINFVVITKGAGRIAEVAARFSLDAMPGKQMAIDADLSAGMISEEQARERRAEIEAESGFYGSMDGASKFVKGDAIAALLITAVNILVGLTIGITSHGLPIGEAFHTYTVLTVGEGLVSQIPALIISIAAGLLVSKGGIKGKTGTTLGDQLGRYPKAFGMVAVLMGALALMPGLPFLPFASFAAAAGYAAWKMSQNMRAKAAREIAVAVQEQAREAVVEQPISQTLALDAVRIEIGYALLPMINDDQREPRLDDQVRALRRQMATDFGFVLPSVRIIDNMGLKPNEYVITIKETEAARGEIKLEKLLLINPGGGPVGMPGELTKEPVFGLPALWIDRELRDEAGFRGLTVVDCGTIITTHLTELVKDNIADLLSYTETQKLLTEVHKDAEKLVADIVPSKVSISSVQRILQNLLSEGISIRDIPTILEGIAEAAPLTANLTQMTEHVRGRLARQISASQVRGEAIPVVTLSSEWDQAFAESILGQGDDRQLAMAPSSLQRFIASVRETYDRLAQDGEIPCLLTSPSIRPFVRSIIERVRPATVVLSQNEIHARARIRALGTIG</sequence>
<comment type="function">
    <text evidence="7">Required for formation of the rod structure of the flagellar apparatus. Together with FliI and FliH, may constitute the export apparatus of flagellin.</text>
</comment>
<organism evidence="8 9">
    <name type="scientific">Sphingomonas psychrotolerans</name>
    <dbReference type="NCBI Taxonomy" id="1327635"/>
    <lineage>
        <taxon>Bacteria</taxon>
        <taxon>Pseudomonadati</taxon>
        <taxon>Pseudomonadota</taxon>
        <taxon>Alphaproteobacteria</taxon>
        <taxon>Sphingomonadales</taxon>
        <taxon>Sphingomonadaceae</taxon>
        <taxon>Sphingomonas</taxon>
    </lineage>
</organism>
<dbReference type="EMBL" id="CP024923">
    <property type="protein sequence ID" value="ATY32071.1"/>
    <property type="molecule type" value="Genomic_DNA"/>
</dbReference>
<dbReference type="InterPro" id="IPR006301">
    <property type="entry name" value="FlhA"/>
</dbReference>
<evidence type="ECO:0000256" key="7">
    <source>
        <dbReference type="RuleBase" id="RU364093"/>
    </source>
</evidence>